<evidence type="ECO:0000256" key="9">
    <source>
        <dbReference type="ARBA" id="ARBA00037922"/>
    </source>
</evidence>
<dbReference type="CDD" id="cd02274">
    <property type="entry name" value="DHDPR_N"/>
    <property type="match status" value="1"/>
</dbReference>
<comment type="catalytic activity">
    <reaction evidence="12 13">
        <text>(S)-2,3,4,5-tetrahydrodipicolinate + NAD(+) + H2O = (2S,4S)-4-hydroxy-2,3,4,5-tetrahydrodipicolinate + NADH + H(+)</text>
        <dbReference type="Rhea" id="RHEA:35323"/>
        <dbReference type="ChEBI" id="CHEBI:15377"/>
        <dbReference type="ChEBI" id="CHEBI:15378"/>
        <dbReference type="ChEBI" id="CHEBI:16845"/>
        <dbReference type="ChEBI" id="CHEBI:57540"/>
        <dbReference type="ChEBI" id="CHEBI:57945"/>
        <dbReference type="ChEBI" id="CHEBI:67139"/>
        <dbReference type="EC" id="1.17.1.8"/>
    </reaction>
</comment>
<proteinExistence type="inferred from homology"/>
<comment type="subcellular location">
    <subcellularLocation>
        <location evidence="13">Cytoplasm</location>
    </subcellularLocation>
</comment>
<dbReference type="InterPro" id="IPR023940">
    <property type="entry name" value="DHDPR_bac"/>
</dbReference>
<dbReference type="GO" id="GO:0019877">
    <property type="term" value="P:diaminopimelate biosynthetic process"/>
    <property type="evidence" value="ECO:0007669"/>
    <property type="project" value="UniProtKB-UniRule"/>
</dbReference>
<dbReference type="PANTHER" id="PTHR20836:SF0">
    <property type="entry name" value="4-HYDROXY-TETRAHYDRODIPICOLINATE REDUCTASE 1, CHLOROPLASTIC-RELATED"/>
    <property type="match status" value="1"/>
</dbReference>
<dbReference type="GO" id="GO:0050661">
    <property type="term" value="F:NADP binding"/>
    <property type="evidence" value="ECO:0007669"/>
    <property type="project" value="UniProtKB-UniRule"/>
</dbReference>
<keyword evidence="8 13" id="KW-0457">Lysine biosynthesis</keyword>
<dbReference type="GO" id="GO:0009089">
    <property type="term" value="P:lysine biosynthetic process via diaminopimelate"/>
    <property type="evidence" value="ECO:0007669"/>
    <property type="project" value="UniProtKB-UniRule"/>
</dbReference>
<keyword evidence="5 13" id="KW-0220">Diaminopimelate biosynthesis</keyword>
<evidence type="ECO:0000256" key="13">
    <source>
        <dbReference type="HAMAP-Rule" id="MF_00102"/>
    </source>
</evidence>
<keyword evidence="4 13" id="KW-0521">NADP</keyword>
<comment type="pathway">
    <text evidence="9 13">Amino-acid biosynthesis; L-lysine biosynthesis via DAP pathway; (S)-tetrahydrodipicolinate from L-aspartate: step 4/4.</text>
</comment>
<evidence type="ECO:0000256" key="7">
    <source>
        <dbReference type="ARBA" id="ARBA00023027"/>
    </source>
</evidence>
<dbReference type="InterPro" id="IPR022663">
    <property type="entry name" value="DapB_C"/>
</dbReference>
<evidence type="ECO:0000256" key="11">
    <source>
        <dbReference type="ARBA" id="ARBA00049080"/>
    </source>
</evidence>
<dbReference type="GO" id="GO:0005829">
    <property type="term" value="C:cytosol"/>
    <property type="evidence" value="ECO:0007669"/>
    <property type="project" value="TreeGrafter"/>
</dbReference>
<evidence type="ECO:0000256" key="8">
    <source>
        <dbReference type="ARBA" id="ARBA00023154"/>
    </source>
</evidence>
<keyword evidence="7 13" id="KW-0520">NAD</keyword>
<gene>
    <name evidence="13" type="primary">dapB</name>
    <name evidence="16" type="ORF">SAMN02910343_00811</name>
</gene>
<dbReference type="PROSITE" id="PS01298">
    <property type="entry name" value="DAPB"/>
    <property type="match status" value="1"/>
</dbReference>
<evidence type="ECO:0000256" key="10">
    <source>
        <dbReference type="ARBA" id="ARBA00038983"/>
    </source>
</evidence>
<sequence length="263" mass="28160">MINVLVNGAGGRMGSEVVRAVHAEKDMTVVAAVDPGHAGEDVGQVTGLGNLGITIAPDLETGLANAKVDVVVDFTNPSVIFENARKVVSKGVHMVIGTTGLTAEQREELSEMAAKTGSHILIAPNFCMGAVLLMKVSEEIARYMPDVEIIELHHNHKYDAPSGTAKLTAEKIARARQTAPAEDMTRESLPGVRGGKYEGVTIHSVRLPGYVAHQEVLFGGYGETLTLRHDSLNRQSFMPGVILAVRKVSDHPGLTYGLENYLE</sequence>
<dbReference type="InterPro" id="IPR000846">
    <property type="entry name" value="DapB_N"/>
</dbReference>
<evidence type="ECO:0000259" key="14">
    <source>
        <dbReference type="Pfam" id="PF01113"/>
    </source>
</evidence>
<dbReference type="Gene3D" id="3.30.360.10">
    <property type="entry name" value="Dihydrodipicolinate Reductase, domain 2"/>
    <property type="match status" value="1"/>
</dbReference>
<dbReference type="UniPathway" id="UPA00034">
    <property type="reaction ID" value="UER00018"/>
</dbReference>
<dbReference type="OrthoDB" id="9790352at2"/>
<reference evidence="16 17" key="1">
    <citation type="submission" date="2016-10" db="EMBL/GenBank/DDBJ databases">
        <authorList>
            <person name="de Groot N.N."/>
        </authorList>
    </citation>
    <scope>NUCLEOTIDE SEQUENCE [LARGE SCALE GENOMIC DNA]</scope>
    <source>
        <strain evidence="16 17">DSM 15230</strain>
    </source>
</reference>
<dbReference type="SUPFAM" id="SSF51735">
    <property type="entry name" value="NAD(P)-binding Rossmann-fold domains"/>
    <property type="match status" value="1"/>
</dbReference>
<dbReference type="InterPro" id="IPR022664">
    <property type="entry name" value="DapB_N_CS"/>
</dbReference>
<keyword evidence="2 13" id="KW-0963">Cytoplasm</keyword>
<dbReference type="SUPFAM" id="SSF55347">
    <property type="entry name" value="Glyceraldehyde-3-phosphate dehydrogenase-like, C-terminal domain"/>
    <property type="match status" value="1"/>
</dbReference>
<evidence type="ECO:0000256" key="2">
    <source>
        <dbReference type="ARBA" id="ARBA00022490"/>
    </source>
</evidence>
<dbReference type="GO" id="GO:0008839">
    <property type="term" value="F:4-hydroxy-tetrahydrodipicolinate reductase"/>
    <property type="evidence" value="ECO:0007669"/>
    <property type="project" value="UniProtKB-UniRule"/>
</dbReference>
<dbReference type="GeneID" id="87755841"/>
<comment type="subunit">
    <text evidence="13">Homotetramer.</text>
</comment>
<dbReference type="FunFam" id="3.30.360.10:FF:000009">
    <property type="entry name" value="4-hydroxy-tetrahydrodipicolinate reductase"/>
    <property type="match status" value="1"/>
</dbReference>
<evidence type="ECO:0000313" key="16">
    <source>
        <dbReference type="EMBL" id="SDA47992.1"/>
    </source>
</evidence>
<feature type="domain" description="Dihydrodipicolinate reductase N-terminal" evidence="14">
    <location>
        <begin position="2"/>
        <end position="126"/>
    </location>
</feature>
<evidence type="ECO:0000256" key="5">
    <source>
        <dbReference type="ARBA" id="ARBA00022915"/>
    </source>
</evidence>
<feature type="binding site" evidence="13">
    <location>
        <begin position="123"/>
        <end position="126"/>
    </location>
    <ligand>
        <name>NAD(+)</name>
        <dbReference type="ChEBI" id="CHEBI:57540"/>
    </ligand>
</feature>
<comment type="caution">
    <text evidence="13">Was originally thought to be a dihydrodipicolinate reductase (DHDPR), catalyzing the conversion of dihydrodipicolinate to tetrahydrodipicolinate. However, it was shown in E.coli that the substrate of the enzymatic reaction is not dihydrodipicolinate (DHDP) but in fact (2S,4S)-4-hydroxy-2,3,4,5-tetrahydrodipicolinic acid (HTPA), the product released by the DapA-catalyzed reaction.</text>
</comment>
<dbReference type="EC" id="1.17.1.8" evidence="10 13"/>
<keyword evidence="3 13" id="KW-0028">Amino-acid biosynthesis</keyword>
<evidence type="ECO:0000256" key="4">
    <source>
        <dbReference type="ARBA" id="ARBA00022857"/>
    </source>
</evidence>
<dbReference type="STRING" id="209880.SAMN02910343_00811"/>
<dbReference type="PANTHER" id="PTHR20836">
    <property type="entry name" value="DIHYDRODIPICOLINATE REDUCTASE"/>
    <property type="match status" value="1"/>
</dbReference>
<feature type="active site" description="Proton donor" evidence="13">
    <location>
        <position position="157"/>
    </location>
</feature>
<name>A0A1G5VQ66_9FIRM</name>
<evidence type="ECO:0000256" key="6">
    <source>
        <dbReference type="ARBA" id="ARBA00023002"/>
    </source>
</evidence>
<comment type="function">
    <text evidence="13">Catalyzes the conversion of 4-hydroxy-tetrahydrodipicolinate (HTPA) to tetrahydrodipicolinate.</text>
</comment>
<dbReference type="GO" id="GO:0051287">
    <property type="term" value="F:NAD binding"/>
    <property type="evidence" value="ECO:0007669"/>
    <property type="project" value="UniProtKB-UniRule"/>
</dbReference>
<feature type="binding site" evidence="13">
    <location>
        <position position="34"/>
    </location>
    <ligand>
        <name>NAD(+)</name>
        <dbReference type="ChEBI" id="CHEBI:57540"/>
    </ligand>
</feature>
<evidence type="ECO:0000256" key="12">
    <source>
        <dbReference type="ARBA" id="ARBA00049396"/>
    </source>
</evidence>
<feature type="binding site" evidence="13">
    <location>
        <position position="154"/>
    </location>
    <ligand>
        <name>(S)-2,3,4,5-tetrahydrodipicolinate</name>
        <dbReference type="ChEBI" id="CHEBI:16845"/>
    </ligand>
</feature>
<dbReference type="Proteomes" id="UP000199689">
    <property type="component" value="Unassembled WGS sequence"/>
</dbReference>
<dbReference type="InterPro" id="IPR036291">
    <property type="entry name" value="NAD(P)-bd_dom_sf"/>
</dbReference>
<dbReference type="PIRSF" id="PIRSF000161">
    <property type="entry name" value="DHPR"/>
    <property type="match status" value="1"/>
</dbReference>
<evidence type="ECO:0000313" key="17">
    <source>
        <dbReference type="Proteomes" id="UP000199689"/>
    </source>
</evidence>
<accession>A0A1G5VQ66</accession>
<dbReference type="Pfam" id="PF05173">
    <property type="entry name" value="DapB_C"/>
    <property type="match status" value="1"/>
</dbReference>
<dbReference type="Pfam" id="PF01113">
    <property type="entry name" value="DapB_N"/>
    <property type="match status" value="1"/>
</dbReference>
<comment type="catalytic activity">
    <reaction evidence="11 13">
        <text>(S)-2,3,4,5-tetrahydrodipicolinate + NADP(+) + H2O = (2S,4S)-4-hydroxy-2,3,4,5-tetrahydrodipicolinate + NADPH + H(+)</text>
        <dbReference type="Rhea" id="RHEA:35331"/>
        <dbReference type="ChEBI" id="CHEBI:15377"/>
        <dbReference type="ChEBI" id="CHEBI:15378"/>
        <dbReference type="ChEBI" id="CHEBI:16845"/>
        <dbReference type="ChEBI" id="CHEBI:57783"/>
        <dbReference type="ChEBI" id="CHEBI:58349"/>
        <dbReference type="ChEBI" id="CHEBI:67139"/>
        <dbReference type="EC" id="1.17.1.8"/>
    </reaction>
</comment>
<evidence type="ECO:0000256" key="1">
    <source>
        <dbReference type="ARBA" id="ARBA00006642"/>
    </source>
</evidence>
<keyword evidence="17" id="KW-1185">Reference proteome</keyword>
<dbReference type="EMBL" id="FMXA01000008">
    <property type="protein sequence ID" value="SDA47992.1"/>
    <property type="molecule type" value="Genomic_DNA"/>
</dbReference>
<feature type="domain" description="Dihydrodipicolinate reductase C-terminal" evidence="15">
    <location>
        <begin position="129"/>
        <end position="262"/>
    </location>
</feature>
<feature type="active site" description="Proton donor/acceptor" evidence="13">
    <location>
        <position position="153"/>
    </location>
</feature>
<dbReference type="RefSeq" id="WP_091364117.1">
    <property type="nucleotide sequence ID" value="NZ_CALJSX010000044.1"/>
</dbReference>
<dbReference type="Gene3D" id="3.40.50.720">
    <property type="entry name" value="NAD(P)-binding Rossmann-like Domain"/>
    <property type="match status" value="1"/>
</dbReference>
<dbReference type="GO" id="GO:0016726">
    <property type="term" value="F:oxidoreductase activity, acting on CH or CH2 groups, NAD or NADP as acceptor"/>
    <property type="evidence" value="ECO:0007669"/>
    <property type="project" value="UniProtKB-UniRule"/>
</dbReference>
<evidence type="ECO:0000256" key="3">
    <source>
        <dbReference type="ARBA" id="ARBA00022605"/>
    </source>
</evidence>
<comment type="similarity">
    <text evidence="1 13">Belongs to the DapB family.</text>
</comment>
<dbReference type="NCBIfam" id="TIGR00036">
    <property type="entry name" value="dapB"/>
    <property type="match status" value="1"/>
</dbReference>
<feature type="binding site" evidence="13">
    <location>
        <begin position="163"/>
        <end position="164"/>
    </location>
    <ligand>
        <name>(S)-2,3,4,5-tetrahydrodipicolinate</name>
        <dbReference type="ChEBI" id="CHEBI:16845"/>
    </ligand>
</feature>
<evidence type="ECO:0000259" key="15">
    <source>
        <dbReference type="Pfam" id="PF05173"/>
    </source>
</evidence>
<dbReference type="AlphaFoldDB" id="A0A1G5VQ66"/>
<feature type="binding site" evidence="13">
    <location>
        <begin position="8"/>
        <end position="13"/>
    </location>
    <ligand>
        <name>NAD(+)</name>
        <dbReference type="ChEBI" id="CHEBI:57540"/>
    </ligand>
</feature>
<keyword evidence="6 13" id="KW-0560">Oxidoreductase</keyword>
<feature type="binding site" evidence="13">
    <location>
        <begin position="97"/>
        <end position="99"/>
    </location>
    <ligand>
        <name>NAD(+)</name>
        <dbReference type="ChEBI" id="CHEBI:57540"/>
    </ligand>
</feature>
<comment type="caution">
    <text evidence="13">Lacks conserved residue(s) required for the propagation of feature annotation.</text>
</comment>
<protein>
    <recommendedName>
        <fullName evidence="10 13">4-hydroxy-tetrahydrodipicolinate reductase</fullName>
        <shortName evidence="13">HTPA reductase</shortName>
        <ecNumber evidence="10 13">1.17.1.8</ecNumber>
    </recommendedName>
</protein>
<organism evidence="16 17">
    <name type="scientific">Allisonella histaminiformans</name>
    <dbReference type="NCBI Taxonomy" id="209880"/>
    <lineage>
        <taxon>Bacteria</taxon>
        <taxon>Bacillati</taxon>
        <taxon>Bacillota</taxon>
        <taxon>Negativicutes</taxon>
        <taxon>Veillonellales</taxon>
        <taxon>Veillonellaceae</taxon>
        <taxon>Allisonella</taxon>
    </lineage>
</organism>
<dbReference type="HAMAP" id="MF_00102">
    <property type="entry name" value="DapB"/>
    <property type="match status" value="1"/>
</dbReference>